<evidence type="ECO:0008006" key="3">
    <source>
        <dbReference type="Google" id="ProtNLM"/>
    </source>
</evidence>
<gene>
    <name evidence="1" type="ORF">AN964_24875</name>
</gene>
<name>A0A0Q3T9V9_9BACI</name>
<comment type="caution">
    <text evidence="1">The sequence shown here is derived from an EMBL/GenBank/DDBJ whole genome shotgun (WGS) entry which is preliminary data.</text>
</comment>
<dbReference type="Proteomes" id="UP000051888">
    <property type="component" value="Unassembled WGS sequence"/>
</dbReference>
<dbReference type="RefSeq" id="WP_055742457.1">
    <property type="nucleotide sequence ID" value="NZ_JAAIWL010000041.1"/>
</dbReference>
<dbReference type="EMBL" id="LJJC01000015">
    <property type="protein sequence ID" value="KQL50848.1"/>
    <property type="molecule type" value="Genomic_DNA"/>
</dbReference>
<protein>
    <recommendedName>
        <fullName evidence="3">DNA-binding protein</fullName>
    </recommendedName>
</protein>
<dbReference type="AlphaFoldDB" id="A0A0Q3T9V9"/>
<evidence type="ECO:0000313" key="2">
    <source>
        <dbReference type="Proteomes" id="UP000051888"/>
    </source>
</evidence>
<proteinExistence type="predicted"/>
<dbReference type="OrthoDB" id="2361226at2"/>
<evidence type="ECO:0000313" key="1">
    <source>
        <dbReference type="EMBL" id="KQL50848.1"/>
    </source>
</evidence>
<reference evidence="1 2" key="1">
    <citation type="submission" date="2015-09" db="EMBL/GenBank/DDBJ databases">
        <title>Genome sequencing project for genomic taxonomy and phylogenomics of Bacillus-like bacteria.</title>
        <authorList>
            <person name="Liu B."/>
            <person name="Wang J."/>
            <person name="Zhu Y."/>
            <person name="Liu G."/>
            <person name="Chen Q."/>
            <person name="Chen Z."/>
            <person name="Lan J."/>
            <person name="Che J."/>
            <person name="Ge C."/>
            <person name="Shi H."/>
            <person name="Pan Z."/>
            <person name="Liu X."/>
        </authorList>
    </citation>
    <scope>NUCLEOTIDE SEQUENCE [LARGE SCALE GENOMIC DNA]</scope>
    <source>
        <strain evidence="1 2">LMG 18435</strain>
    </source>
</reference>
<keyword evidence="2" id="KW-1185">Reference proteome</keyword>
<accession>A0A0Q3T9V9</accession>
<dbReference type="PATRIC" id="fig|157838.3.peg.5475"/>
<organism evidence="1 2">
    <name type="scientific">Heyndrickxia shackletonii</name>
    <dbReference type="NCBI Taxonomy" id="157838"/>
    <lineage>
        <taxon>Bacteria</taxon>
        <taxon>Bacillati</taxon>
        <taxon>Bacillota</taxon>
        <taxon>Bacilli</taxon>
        <taxon>Bacillales</taxon>
        <taxon>Bacillaceae</taxon>
        <taxon>Heyndrickxia</taxon>
    </lineage>
</organism>
<sequence>MEFIFLAIGIALAGYFIGDGLKNFNNPTAKSVFQKWEESDEHELIKESDIHFYMGISKEDAKALVNDHPEIPHLALNGKSYYPKRKLREWLLKIGE</sequence>
<dbReference type="STRING" id="157838.AN964_24875"/>